<dbReference type="SUPFAM" id="SSF50978">
    <property type="entry name" value="WD40 repeat-like"/>
    <property type="match status" value="1"/>
</dbReference>
<dbReference type="PROSITE" id="PS50082">
    <property type="entry name" value="WD_REPEATS_2"/>
    <property type="match status" value="6"/>
</dbReference>
<dbReference type="InterPro" id="IPR020472">
    <property type="entry name" value="WD40_PAC1"/>
</dbReference>
<feature type="repeat" description="WD" evidence="3">
    <location>
        <begin position="270"/>
        <end position="311"/>
    </location>
</feature>
<evidence type="ECO:0000313" key="6">
    <source>
        <dbReference type="EMBL" id="OAV93729.1"/>
    </source>
</evidence>
<feature type="compositionally biased region" description="Polar residues" evidence="4">
    <location>
        <begin position="8"/>
        <end position="21"/>
    </location>
</feature>
<dbReference type="AlphaFoldDB" id="A0A180GMT3"/>
<dbReference type="InterPro" id="IPR059122">
    <property type="entry name" value="Beta-prop_WDR5-like"/>
</dbReference>
<feature type="compositionally biased region" description="Basic and acidic residues" evidence="4">
    <location>
        <begin position="22"/>
        <end position="34"/>
    </location>
</feature>
<dbReference type="PROSITE" id="PS50294">
    <property type="entry name" value="WD_REPEATS_REGION"/>
    <property type="match status" value="5"/>
</dbReference>
<accession>A0A180GMT3</accession>
<keyword evidence="8" id="KW-1185">Reference proteome</keyword>
<keyword evidence="2" id="KW-0677">Repeat</keyword>
<name>A0A180GMT3_PUCT1</name>
<dbReference type="InterPro" id="IPR015943">
    <property type="entry name" value="WD40/YVTN_repeat-like_dom_sf"/>
</dbReference>
<proteinExistence type="predicted"/>
<protein>
    <submittedName>
        <fullName evidence="7">WD_REPEATS_REGION domain-containing protein</fullName>
    </submittedName>
</protein>
<evidence type="ECO:0000256" key="2">
    <source>
        <dbReference type="ARBA" id="ARBA00022737"/>
    </source>
</evidence>
<evidence type="ECO:0000256" key="1">
    <source>
        <dbReference type="ARBA" id="ARBA00022574"/>
    </source>
</evidence>
<evidence type="ECO:0000256" key="3">
    <source>
        <dbReference type="PROSITE-ProRule" id="PRU00221"/>
    </source>
</evidence>
<dbReference type="SMART" id="SM00320">
    <property type="entry name" value="WD40"/>
    <property type="match status" value="7"/>
</dbReference>
<dbReference type="InterPro" id="IPR036322">
    <property type="entry name" value="WD40_repeat_dom_sf"/>
</dbReference>
<dbReference type="GO" id="GO:0035097">
    <property type="term" value="C:histone methyltransferase complex"/>
    <property type="evidence" value="ECO:0007669"/>
    <property type="project" value="UniProtKB-ARBA"/>
</dbReference>
<dbReference type="Pfam" id="PF25175">
    <property type="entry name" value="Beta-prop_WDR5"/>
    <property type="match status" value="1"/>
</dbReference>
<dbReference type="Proteomes" id="UP000005240">
    <property type="component" value="Unassembled WGS sequence"/>
</dbReference>
<feature type="repeat" description="WD" evidence="3">
    <location>
        <begin position="142"/>
        <end position="176"/>
    </location>
</feature>
<dbReference type="FunFam" id="2.130.10.10:FF:000228">
    <property type="entry name" value="COMPASS-like H3K4 histone methylase component WDR5A"/>
    <property type="match status" value="1"/>
</dbReference>
<reference evidence="7" key="4">
    <citation type="submission" date="2025-05" db="UniProtKB">
        <authorList>
            <consortium name="EnsemblFungi"/>
        </authorList>
    </citation>
    <scope>IDENTIFICATION</scope>
    <source>
        <strain evidence="7">isolate 1-1 / race 1 (BBBD)</strain>
    </source>
</reference>
<reference evidence="7 8" key="3">
    <citation type="journal article" date="2017" name="G3 (Bethesda)">
        <title>Comparative analysis highlights variable genome content of wheat rusts and divergence of the mating loci.</title>
        <authorList>
            <person name="Cuomo C.A."/>
            <person name="Bakkeren G."/>
            <person name="Khalil H.B."/>
            <person name="Panwar V."/>
            <person name="Joly D."/>
            <person name="Linning R."/>
            <person name="Sakthikumar S."/>
            <person name="Song X."/>
            <person name="Adiconis X."/>
            <person name="Fan L."/>
            <person name="Goldberg J.M."/>
            <person name="Levin J.Z."/>
            <person name="Young S."/>
            <person name="Zeng Q."/>
            <person name="Anikster Y."/>
            <person name="Bruce M."/>
            <person name="Wang M."/>
            <person name="Yin C."/>
            <person name="McCallum B."/>
            <person name="Szabo L.J."/>
            <person name="Hulbert S."/>
            <person name="Chen X."/>
            <person name="Fellers J.P."/>
        </authorList>
    </citation>
    <scope>NUCLEOTIDE SEQUENCE</scope>
    <source>
        <strain evidence="7">isolate 1-1 / race 1 (BBBD)</strain>
        <strain evidence="8">Isolate 1-1 / race 1 (BBBD)</strain>
    </source>
</reference>
<dbReference type="CDD" id="cd00200">
    <property type="entry name" value="WD40"/>
    <property type="match status" value="1"/>
</dbReference>
<dbReference type="EnsemblFungi" id="PTTG_06781-t43_1">
    <property type="protein sequence ID" value="PTTG_06781-t43_1-p1"/>
    <property type="gene ID" value="PTTG_06781"/>
</dbReference>
<feature type="repeat" description="WD" evidence="3">
    <location>
        <begin position="225"/>
        <end position="266"/>
    </location>
</feature>
<organism evidence="6">
    <name type="scientific">Puccinia triticina (isolate 1-1 / race 1 (BBBD))</name>
    <name type="common">Brown leaf rust fungus</name>
    <dbReference type="NCBI Taxonomy" id="630390"/>
    <lineage>
        <taxon>Eukaryota</taxon>
        <taxon>Fungi</taxon>
        <taxon>Dikarya</taxon>
        <taxon>Basidiomycota</taxon>
        <taxon>Pucciniomycotina</taxon>
        <taxon>Pucciniomycetes</taxon>
        <taxon>Pucciniales</taxon>
        <taxon>Pucciniaceae</taxon>
        <taxon>Puccinia</taxon>
    </lineage>
</organism>
<dbReference type="VEuPathDB" id="FungiDB:PTTG_06781"/>
<dbReference type="InterPro" id="IPR001680">
    <property type="entry name" value="WD40_rpt"/>
</dbReference>
<feature type="repeat" description="WD" evidence="3">
    <location>
        <begin position="348"/>
        <end position="371"/>
    </location>
</feature>
<dbReference type="STRING" id="630390.A0A180GMT3"/>
<evidence type="ECO:0000313" key="7">
    <source>
        <dbReference type="EnsemblFungi" id="PTTG_06781-t43_1-p1"/>
    </source>
</evidence>
<dbReference type="InterPro" id="IPR019775">
    <property type="entry name" value="WD40_repeat_CS"/>
</dbReference>
<feature type="repeat" description="WD" evidence="3">
    <location>
        <begin position="183"/>
        <end position="224"/>
    </location>
</feature>
<evidence type="ECO:0000313" key="8">
    <source>
        <dbReference type="Proteomes" id="UP000005240"/>
    </source>
</evidence>
<evidence type="ECO:0000256" key="4">
    <source>
        <dbReference type="SAM" id="MobiDB-lite"/>
    </source>
</evidence>
<dbReference type="EMBL" id="ADAS02000047">
    <property type="protein sequence ID" value="OAV93729.1"/>
    <property type="molecule type" value="Genomic_DNA"/>
</dbReference>
<gene>
    <name evidence="6" type="ORF">PTTG_06781</name>
</gene>
<feature type="domain" description="WDR5-like beta-propeller" evidence="5">
    <location>
        <begin position="75"/>
        <end position="406"/>
    </location>
</feature>
<dbReference type="PRINTS" id="PR00320">
    <property type="entry name" value="GPROTEINBRPT"/>
</dbReference>
<dbReference type="PROSITE" id="PS00678">
    <property type="entry name" value="WD_REPEATS_1"/>
    <property type="match status" value="1"/>
</dbReference>
<feature type="repeat" description="WD" evidence="3">
    <location>
        <begin position="76"/>
        <end position="109"/>
    </location>
</feature>
<reference evidence="6" key="2">
    <citation type="submission" date="2016-05" db="EMBL/GenBank/DDBJ databases">
        <title>Comparative analysis highlights variable genome content of wheat rusts and divergence of the mating loci.</title>
        <authorList>
            <person name="Cuomo C.A."/>
            <person name="Bakkeren G."/>
            <person name="Szabo L."/>
            <person name="Khalil H."/>
            <person name="Joly D."/>
            <person name="Goldberg J."/>
            <person name="Young S."/>
            <person name="Zeng Q."/>
            <person name="Fellers J."/>
        </authorList>
    </citation>
    <scope>NUCLEOTIDE SEQUENCE [LARGE SCALE GENOMIC DNA]</scope>
    <source>
        <strain evidence="6">1-1 BBBD Race 1</strain>
    </source>
</reference>
<reference evidence="6" key="1">
    <citation type="submission" date="2009-11" db="EMBL/GenBank/DDBJ databases">
        <authorList>
            <consortium name="The Broad Institute Genome Sequencing Platform"/>
            <person name="Ward D."/>
            <person name="Feldgarden M."/>
            <person name="Earl A."/>
            <person name="Young S.K."/>
            <person name="Zeng Q."/>
            <person name="Koehrsen M."/>
            <person name="Alvarado L."/>
            <person name="Berlin A."/>
            <person name="Bochicchio J."/>
            <person name="Borenstein D."/>
            <person name="Chapman S.B."/>
            <person name="Chen Z."/>
            <person name="Engels R."/>
            <person name="Freedman E."/>
            <person name="Gellesch M."/>
            <person name="Goldberg J."/>
            <person name="Griggs A."/>
            <person name="Gujja S."/>
            <person name="Heilman E."/>
            <person name="Heiman D."/>
            <person name="Hepburn T."/>
            <person name="Howarth C."/>
            <person name="Jen D."/>
            <person name="Larson L."/>
            <person name="Lewis B."/>
            <person name="Mehta T."/>
            <person name="Park D."/>
            <person name="Pearson M."/>
            <person name="Roberts A."/>
            <person name="Saif S."/>
            <person name="Shea T."/>
            <person name="Shenoy N."/>
            <person name="Sisk P."/>
            <person name="Stolte C."/>
            <person name="Sykes S."/>
            <person name="Thomson T."/>
            <person name="Walk T."/>
            <person name="White J."/>
            <person name="Yandava C."/>
            <person name="Izard J."/>
            <person name="Baranova O.V."/>
            <person name="Blanton J.M."/>
            <person name="Tanner A.C."/>
            <person name="Dewhirst F.E."/>
            <person name="Haas B."/>
            <person name="Nusbaum C."/>
            <person name="Birren B."/>
        </authorList>
    </citation>
    <scope>NUCLEOTIDE SEQUENCE [LARGE SCALE GENOMIC DNA]</scope>
    <source>
        <strain evidence="6">1-1 BBBD Race 1</strain>
    </source>
</reference>
<feature type="compositionally biased region" description="Polar residues" evidence="4">
    <location>
        <begin position="36"/>
        <end position="47"/>
    </location>
</feature>
<dbReference type="OrthoDB" id="674604at2759"/>
<keyword evidence="1 3" id="KW-0853">WD repeat</keyword>
<evidence type="ECO:0000259" key="5">
    <source>
        <dbReference type="Pfam" id="PF25175"/>
    </source>
</evidence>
<dbReference type="PANTHER" id="PTHR19879:SF9">
    <property type="entry name" value="TRANSCRIPTION INITIATION FACTOR TFIID SUBUNIT 5"/>
    <property type="match status" value="1"/>
</dbReference>
<feature type="region of interest" description="Disordered" evidence="4">
    <location>
        <begin position="1"/>
        <end position="67"/>
    </location>
</feature>
<dbReference type="Gene3D" id="2.130.10.10">
    <property type="entry name" value="YVTN repeat-like/Quinoprotein amine dehydrogenase"/>
    <property type="match status" value="1"/>
</dbReference>
<sequence length="419" mass="45873">MTELPLPDTNSTIDVLSLSTKNDPDDRKEDRVPEDPQQSAQELSINNRRVDDDAEEGPKTQISDSQRACATVTHTLKGHGRSISNVSFSPDGTKLSSSSADGVILIWHVILPEEEKASNRLAQVEFMTKLVDGEDTEGREGINDVAWSPDSEYLVSGSDDHAIHVWAPSQSPATATTTPIRKLLGHSHCVYCVKFNPIGTLLISGSFDETVKVWDFLGGKLLRTLPGHSEVVSCLDFSRDGSVIVSGSFDGLIRMWDTTSGQCLKTMVVAQETNAPVTCINFTPNSRYLITCSLDSTVRIWDYRSKEGTVVKSYTGHSNIKYSIPARVISRPNTTKLLGTQNIISRDLVMMGSEDGSLWVWDLQSAELVLRQPFHQDSTIGLSIHPTDPSIFATAGLDKDPTVKICSLSSPTPFNQPPN</sequence>
<dbReference type="PANTHER" id="PTHR19879">
    <property type="entry name" value="TRANSCRIPTION INITIATION FACTOR TFIID"/>
    <property type="match status" value="1"/>
</dbReference>